<reference evidence="1" key="1">
    <citation type="submission" date="2022-02" db="EMBL/GenBank/DDBJ databases">
        <title>Plant Genome Project.</title>
        <authorList>
            <person name="Zhang R.-G."/>
        </authorList>
    </citation>
    <scope>NUCLEOTIDE SEQUENCE</scope>
    <source>
        <strain evidence="1">AT1</strain>
    </source>
</reference>
<evidence type="ECO:0000313" key="2">
    <source>
        <dbReference type="Proteomes" id="UP001062846"/>
    </source>
</evidence>
<protein>
    <submittedName>
        <fullName evidence="1">Uncharacterized protein</fullName>
    </submittedName>
</protein>
<dbReference type="EMBL" id="CM046392">
    <property type="protein sequence ID" value="KAI8554345.1"/>
    <property type="molecule type" value="Genomic_DNA"/>
</dbReference>
<proteinExistence type="predicted"/>
<accession>A0ACC0NM34</accession>
<keyword evidence="2" id="KW-1185">Reference proteome</keyword>
<sequence>MDDTAWDQFLAMVMDSWCLLEDLLSGSSSIVSGGREAIPSCTPGSGWHKHELDILTSDPNEEDPESNVTRVIPMLDRKVGGRAAYLITIIVGHGGYHVFPKCWYGEQPVDLTFGFKTNPNSLLGPCDGIFCLYWYPHDILRRHFRLPSIVLWNPATREVNMLPKSSFDFPPYKPVDDCIVGFGFDGKAKTYKVVKLVSFEGNGDDWFNCGEVYTLSSGCWRFLPVGGEVRDVELFGVANISMYTHDGVFHWCFYQKNDDVAVVSFDMGVEVFRVTPLPKMFNLFPLTDDQIKECSLTLLKDSLAVICSFSDYVSTKFALWVMKENYKVDDDVESCWFLVSTWGPLPG</sequence>
<dbReference type="Proteomes" id="UP001062846">
    <property type="component" value="Chromosome 5"/>
</dbReference>
<comment type="caution">
    <text evidence="1">The sequence shown here is derived from an EMBL/GenBank/DDBJ whole genome shotgun (WGS) entry which is preliminary data.</text>
</comment>
<organism evidence="1 2">
    <name type="scientific">Rhododendron molle</name>
    <name type="common">Chinese azalea</name>
    <name type="synonym">Azalea mollis</name>
    <dbReference type="NCBI Taxonomy" id="49168"/>
    <lineage>
        <taxon>Eukaryota</taxon>
        <taxon>Viridiplantae</taxon>
        <taxon>Streptophyta</taxon>
        <taxon>Embryophyta</taxon>
        <taxon>Tracheophyta</taxon>
        <taxon>Spermatophyta</taxon>
        <taxon>Magnoliopsida</taxon>
        <taxon>eudicotyledons</taxon>
        <taxon>Gunneridae</taxon>
        <taxon>Pentapetalae</taxon>
        <taxon>asterids</taxon>
        <taxon>Ericales</taxon>
        <taxon>Ericaceae</taxon>
        <taxon>Ericoideae</taxon>
        <taxon>Rhodoreae</taxon>
        <taxon>Rhododendron</taxon>
    </lineage>
</organism>
<gene>
    <name evidence="1" type="ORF">RHMOL_Rhmol05G0091600</name>
</gene>
<name>A0ACC0NM34_RHOML</name>
<evidence type="ECO:0000313" key="1">
    <source>
        <dbReference type="EMBL" id="KAI8554345.1"/>
    </source>
</evidence>